<reference evidence="1 2" key="1">
    <citation type="submission" date="2018-06" db="EMBL/GenBank/DDBJ databases">
        <authorList>
            <consortium name="Pathogen Informatics"/>
            <person name="Doyle S."/>
        </authorList>
    </citation>
    <scope>NUCLEOTIDE SEQUENCE [LARGE SCALE GENOMIC DNA]</scope>
    <source>
        <strain evidence="1 2">NCTC10839</strain>
    </source>
</reference>
<sequence length="218" mass="25098">MAYGCKVGDKILQFNKIKTSKYGISNNINEINLEELYKFKGEYKGGANFNITKSEFYINLDGNNNYVVSLDNKNTFSATTDIRIREYSHLDMNKGYGLSINKYNILHSDILRPSIKNTNLKLAFTSFHNARDYGELEIFTTDLENLNFINLSKVLKDVNNILQSRVGAFEIVKDGSLILNARLFEFYNYSGTWVKFRYKCNGSAIIRNETTSISIEYF</sequence>
<name>A0A2X4R689_HAEHA</name>
<proteinExistence type="predicted"/>
<dbReference type="Proteomes" id="UP000248808">
    <property type="component" value="Chromosome 1"/>
</dbReference>
<dbReference type="KEGG" id="hhz:NCTC10839_01496"/>
<organism evidence="1 2">
    <name type="scientific">Haemophilus haemolyticus</name>
    <dbReference type="NCBI Taxonomy" id="726"/>
    <lineage>
        <taxon>Bacteria</taxon>
        <taxon>Pseudomonadati</taxon>
        <taxon>Pseudomonadota</taxon>
        <taxon>Gammaproteobacteria</taxon>
        <taxon>Pasteurellales</taxon>
        <taxon>Pasteurellaceae</taxon>
        <taxon>Haemophilus</taxon>
    </lineage>
</organism>
<gene>
    <name evidence="1" type="ORF">NCTC10839_01496</name>
</gene>
<evidence type="ECO:0000313" key="2">
    <source>
        <dbReference type="Proteomes" id="UP000248808"/>
    </source>
</evidence>
<evidence type="ECO:0000313" key="1">
    <source>
        <dbReference type="EMBL" id="SQH97576.1"/>
    </source>
</evidence>
<protein>
    <submittedName>
        <fullName evidence="1">Uncharacterized protein</fullName>
    </submittedName>
</protein>
<accession>A0A2X4R689</accession>
<dbReference type="GeneID" id="56958078"/>
<dbReference type="EMBL" id="LS483458">
    <property type="protein sequence ID" value="SQH97576.1"/>
    <property type="molecule type" value="Genomic_DNA"/>
</dbReference>
<dbReference type="RefSeq" id="WP_111696847.1">
    <property type="nucleotide sequence ID" value="NZ_LS483458.1"/>
</dbReference>
<dbReference type="AlphaFoldDB" id="A0A2X4R689"/>